<reference evidence="2" key="1">
    <citation type="journal article" date="2017" name="Nat. Ecol. Evol.">
        <title>Genome expansion and lineage-specific genetic innovations in the forest pathogenic fungi Armillaria.</title>
        <authorList>
            <person name="Sipos G."/>
            <person name="Prasanna A.N."/>
            <person name="Walter M.C."/>
            <person name="O'Connor E."/>
            <person name="Balint B."/>
            <person name="Krizsan K."/>
            <person name="Kiss B."/>
            <person name="Hess J."/>
            <person name="Varga T."/>
            <person name="Slot J."/>
            <person name="Riley R."/>
            <person name="Boka B."/>
            <person name="Rigling D."/>
            <person name="Barry K."/>
            <person name="Lee J."/>
            <person name="Mihaltcheva S."/>
            <person name="LaButti K."/>
            <person name="Lipzen A."/>
            <person name="Waldron R."/>
            <person name="Moloney N.M."/>
            <person name="Sperisen C."/>
            <person name="Kredics L."/>
            <person name="Vagvoelgyi C."/>
            <person name="Patrignani A."/>
            <person name="Fitzpatrick D."/>
            <person name="Nagy I."/>
            <person name="Doyle S."/>
            <person name="Anderson J.B."/>
            <person name="Grigoriev I.V."/>
            <person name="Gueldener U."/>
            <person name="Muensterkoetter M."/>
            <person name="Nagy L.G."/>
        </authorList>
    </citation>
    <scope>NUCLEOTIDE SEQUENCE [LARGE SCALE GENOMIC DNA]</scope>
    <source>
        <strain evidence="2">Ar21-2</strain>
    </source>
</reference>
<evidence type="ECO:0000313" key="2">
    <source>
        <dbReference type="Proteomes" id="UP000217790"/>
    </source>
</evidence>
<name>A0A2H3D177_ARMGA</name>
<keyword evidence="2" id="KW-1185">Reference proteome</keyword>
<dbReference type="AlphaFoldDB" id="A0A2H3D177"/>
<dbReference type="Proteomes" id="UP000217790">
    <property type="component" value="Unassembled WGS sequence"/>
</dbReference>
<evidence type="ECO:0000313" key="1">
    <source>
        <dbReference type="EMBL" id="PBK89041.1"/>
    </source>
</evidence>
<proteinExistence type="predicted"/>
<dbReference type="EMBL" id="KZ293670">
    <property type="protein sequence ID" value="PBK89041.1"/>
    <property type="molecule type" value="Genomic_DNA"/>
</dbReference>
<gene>
    <name evidence="1" type="ORF">ARMGADRAFT_1015731</name>
</gene>
<accession>A0A2H3D177</accession>
<organism evidence="1 2">
    <name type="scientific">Armillaria gallica</name>
    <name type="common">Bulbous honey fungus</name>
    <name type="synonym">Armillaria bulbosa</name>
    <dbReference type="NCBI Taxonomy" id="47427"/>
    <lineage>
        <taxon>Eukaryota</taxon>
        <taxon>Fungi</taxon>
        <taxon>Dikarya</taxon>
        <taxon>Basidiomycota</taxon>
        <taxon>Agaricomycotina</taxon>
        <taxon>Agaricomycetes</taxon>
        <taxon>Agaricomycetidae</taxon>
        <taxon>Agaricales</taxon>
        <taxon>Marasmiineae</taxon>
        <taxon>Physalacriaceae</taxon>
        <taxon>Armillaria</taxon>
    </lineage>
</organism>
<sequence>MYSTANLQVLHVSPPVHILYGRFLSQWIVYTNGGLYGGRLFSILFDLRNAGLCSWLFWSYCEIESFTW</sequence>
<dbReference type="InParanoid" id="A0A2H3D177"/>
<feature type="non-terminal residue" evidence="1">
    <location>
        <position position="68"/>
    </location>
</feature>
<protein>
    <submittedName>
        <fullName evidence="1">Uncharacterized protein</fullName>
    </submittedName>
</protein>